<dbReference type="Proteomes" id="UP000622547">
    <property type="component" value="Unassembled WGS sequence"/>
</dbReference>
<dbReference type="EMBL" id="BOOP01000031">
    <property type="protein sequence ID" value="GII41193.1"/>
    <property type="molecule type" value="Genomic_DNA"/>
</dbReference>
<sequence>MLLAAMAPVVLAGGDRDVPPGQVLDLGVQARLVLLDHQDVMGPPAGDKELGVLALGVQGVGGDDAPGQSSGSSSGANRVISLVLPSTRTWPSTTPQRWSRAASRCTGWPSALA</sequence>
<dbReference type="AlphaFoldDB" id="A0A8J3XLY9"/>
<gene>
    <name evidence="2" type="ORF">Pph01_61960</name>
</gene>
<evidence type="ECO:0000313" key="2">
    <source>
        <dbReference type="EMBL" id="GII41193.1"/>
    </source>
</evidence>
<protein>
    <submittedName>
        <fullName evidence="2">Uncharacterized protein</fullName>
    </submittedName>
</protein>
<reference evidence="2 3" key="1">
    <citation type="submission" date="2021-01" db="EMBL/GenBank/DDBJ databases">
        <title>Whole genome shotgun sequence of Planotetraspora phitsanulokensis NBRC 104273.</title>
        <authorList>
            <person name="Komaki H."/>
            <person name="Tamura T."/>
        </authorList>
    </citation>
    <scope>NUCLEOTIDE SEQUENCE [LARGE SCALE GENOMIC DNA]</scope>
    <source>
        <strain evidence="2 3">NBRC 104273</strain>
    </source>
</reference>
<proteinExistence type="predicted"/>
<accession>A0A8J3XLY9</accession>
<name>A0A8J3XLY9_9ACTN</name>
<evidence type="ECO:0000256" key="1">
    <source>
        <dbReference type="SAM" id="MobiDB-lite"/>
    </source>
</evidence>
<evidence type="ECO:0000313" key="3">
    <source>
        <dbReference type="Proteomes" id="UP000622547"/>
    </source>
</evidence>
<keyword evidence="3" id="KW-1185">Reference proteome</keyword>
<feature type="region of interest" description="Disordered" evidence="1">
    <location>
        <begin position="89"/>
        <end position="113"/>
    </location>
</feature>
<comment type="caution">
    <text evidence="2">The sequence shown here is derived from an EMBL/GenBank/DDBJ whole genome shotgun (WGS) entry which is preliminary data.</text>
</comment>
<organism evidence="2 3">
    <name type="scientific">Planotetraspora phitsanulokensis</name>
    <dbReference type="NCBI Taxonomy" id="575192"/>
    <lineage>
        <taxon>Bacteria</taxon>
        <taxon>Bacillati</taxon>
        <taxon>Actinomycetota</taxon>
        <taxon>Actinomycetes</taxon>
        <taxon>Streptosporangiales</taxon>
        <taxon>Streptosporangiaceae</taxon>
        <taxon>Planotetraspora</taxon>
    </lineage>
</organism>